<keyword evidence="1" id="KW-0732">Signal</keyword>
<gene>
    <name evidence="3" type="ORF">DdX_17405</name>
</gene>
<dbReference type="InterPro" id="IPR002602">
    <property type="entry name" value="DB"/>
</dbReference>
<feature type="chain" id="PRO_5041967425" evidence="1">
    <location>
        <begin position="20"/>
        <end position="238"/>
    </location>
</feature>
<dbReference type="Pfam" id="PF01682">
    <property type="entry name" value="DB"/>
    <property type="match status" value="1"/>
</dbReference>
<sequence>MRSPSSATLVMYCLVLYLGERLPASSVCSIADFRFELLGHYLLATKFFCSAKWRLNISAEELRQATSGDDNPRHDEENCMEKTWLANVRLIAVIVERVAGACTHALVWPIPVRAVYQCAQKCYNREFEACCLEKRVEIGLPCNYSALLEHPAQERSSSALLAGQNNDRSTIDYFLCLTRGEDNTQCCRDAGVGDDCLDLCKPMDQNPDIGRCANPSEAFKAFDALASCSSNVQFPFGQ</sequence>
<protein>
    <submittedName>
        <fullName evidence="3">DB module domain-containing protein</fullName>
    </submittedName>
</protein>
<feature type="signal peptide" evidence="1">
    <location>
        <begin position="1"/>
        <end position="19"/>
    </location>
</feature>
<evidence type="ECO:0000313" key="4">
    <source>
        <dbReference type="Proteomes" id="UP001201812"/>
    </source>
</evidence>
<proteinExistence type="predicted"/>
<reference evidence="3" key="1">
    <citation type="submission" date="2022-01" db="EMBL/GenBank/DDBJ databases">
        <title>Genome Sequence Resource for Two Populations of Ditylenchus destructor, the Migratory Endoparasitic Phytonematode.</title>
        <authorList>
            <person name="Zhang H."/>
            <person name="Lin R."/>
            <person name="Xie B."/>
        </authorList>
    </citation>
    <scope>NUCLEOTIDE SEQUENCE</scope>
    <source>
        <strain evidence="3">BazhouSP</strain>
    </source>
</reference>
<dbReference type="EMBL" id="JAKKPZ010000184">
    <property type="protein sequence ID" value="KAI1699317.1"/>
    <property type="molecule type" value="Genomic_DNA"/>
</dbReference>
<evidence type="ECO:0000259" key="2">
    <source>
        <dbReference type="Pfam" id="PF01682"/>
    </source>
</evidence>
<dbReference type="Proteomes" id="UP001201812">
    <property type="component" value="Unassembled WGS sequence"/>
</dbReference>
<name>A0AAD4MP48_9BILA</name>
<evidence type="ECO:0000256" key="1">
    <source>
        <dbReference type="SAM" id="SignalP"/>
    </source>
</evidence>
<dbReference type="AlphaFoldDB" id="A0AAD4MP48"/>
<accession>A0AAD4MP48</accession>
<comment type="caution">
    <text evidence="3">The sequence shown here is derived from an EMBL/GenBank/DDBJ whole genome shotgun (WGS) entry which is preliminary data.</text>
</comment>
<evidence type="ECO:0000313" key="3">
    <source>
        <dbReference type="EMBL" id="KAI1699317.1"/>
    </source>
</evidence>
<organism evidence="3 4">
    <name type="scientific">Ditylenchus destructor</name>
    <dbReference type="NCBI Taxonomy" id="166010"/>
    <lineage>
        <taxon>Eukaryota</taxon>
        <taxon>Metazoa</taxon>
        <taxon>Ecdysozoa</taxon>
        <taxon>Nematoda</taxon>
        <taxon>Chromadorea</taxon>
        <taxon>Rhabditida</taxon>
        <taxon>Tylenchina</taxon>
        <taxon>Tylenchomorpha</taxon>
        <taxon>Sphaerularioidea</taxon>
        <taxon>Anguinidae</taxon>
        <taxon>Anguininae</taxon>
        <taxon>Ditylenchus</taxon>
    </lineage>
</organism>
<keyword evidence="4" id="KW-1185">Reference proteome</keyword>
<feature type="domain" description="Domain of unknown function DB" evidence="2">
    <location>
        <begin position="130"/>
        <end position="206"/>
    </location>
</feature>